<dbReference type="AlphaFoldDB" id="A0A395MVG7"/>
<protein>
    <submittedName>
        <fullName evidence="3">Proline racemase</fullName>
    </submittedName>
</protein>
<organism evidence="3 4">
    <name type="scientific">Fusarium flagelliforme</name>
    <dbReference type="NCBI Taxonomy" id="2675880"/>
    <lineage>
        <taxon>Eukaryota</taxon>
        <taxon>Fungi</taxon>
        <taxon>Dikarya</taxon>
        <taxon>Ascomycota</taxon>
        <taxon>Pezizomycotina</taxon>
        <taxon>Sordariomycetes</taxon>
        <taxon>Hypocreomycetidae</taxon>
        <taxon>Hypocreales</taxon>
        <taxon>Nectriaceae</taxon>
        <taxon>Fusarium</taxon>
        <taxon>Fusarium incarnatum-equiseti species complex</taxon>
    </lineage>
</organism>
<evidence type="ECO:0000256" key="2">
    <source>
        <dbReference type="PIRSR" id="PIRSR029792-1"/>
    </source>
</evidence>
<accession>A0A395MVG7</accession>
<dbReference type="Proteomes" id="UP000265631">
    <property type="component" value="Unassembled WGS sequence"/>
</dbReference>
<dbReference type="FunFam" id="3.10.310.10:FF:000005">
    <property type="entry name" value="Proline racemase"/>
    <property type="match status" value="1"/>
</dbReference>
<dbReference type="Pfam" id="PF05544">
    <property type="entry name" value="Pro_racemase"/>
    <property type="match status" value="1"/>
</dbReference>
<dbReference type="STRING" id="2594813.A0A395MVG7"/>
<dbReference type="PIRSF" id="PIRSF029792">
    <property type="entry name" value="Pro_racemase"/>
    <property type="match status" value="1"/>
</dbReference>
<comment type="similarity">
    <text evidence="1">Belongs to the proline racemase family.</text>
</comment>
<dbReference type="PANTHER" id="PTHR33442">
    <property type="entry name" value="TRANS-3-HYDROXY-L-PROLINE DEHYDRATASE"/>
    <property type="match status" value="1"/>
</dbReference>
<evidence type="ECO:0000313" key="4">
    <source>
        <dbReference type="Proteomes" id="UP000265631"/>
    </source>
</evidence>
<dbReference type="InterPro" id="IPR008794">
    <property type="entry name" value="Pro_racemase_fam"/>
</dbReference>
<reference evidence="3 4" key="1">
    <citation type="journal article" date="2018" name="PLoS Pathog.">
        <title>Evolution of structural diversity of trichothecenes, a family of toxins produced by plant pathogenic and entomopathogenic fungi.</title>
        <authorList>
            <person name="Proctor R.H."/>
            <person name="McCormick S.P."/>
            <person name="Kim H.S."/>
            <person name="Cardoza R.E."/>
            <person name="Stanley A.M."/>
            <person name="Lindo L."/>
            <person name="Kelly A."/>
            <person name="Brown D.W."/>
            <person name="Lee T."/>
            <person name="Vaughan M.M."/>
            <person name="Alexander N.J."/>
            <person name="Busman M."/>
            <person name="Gutierrez S."/>
        </authorList>
    </citation>
    <scope>NUCLEOTIDE SEQUENCE [LARGE SCALE GENOMIC DNA]</scope>
    <source>
        <strain evidence="3 4">NRRL 13405</strain>
    </source>
</reference>
<dbReference type="Gene3D" id="3.10.310.10">
    <property type="entry name" value="Diaminopimelate Epimerase, Chain A, domain 1"/>
    <property type="match status" value="2"/>
</dbReference>
<feature type="active site" description="Proton acceptor" evidence="2">
    <location>
        <position position="91"/>
    </location>
</feature>
<name>A0A395MVG7_9HYPO</name>
<dbReference type="SFLD" id="SFLDS00028">
    <property type="entry name" value="Proline_Racemase"/>
    <property type="match status" value="1"/>
</dbReference>
<sequence length="350" mass="37743">MRTLRYITIVGCHAEGEVGDVIVGGVRDVPGKNMYEKLKHCLNHEDELRQLLLNEPRGRSSMNTNLLLPPADPRADAGFLIMESTEYAPMSGSNSMCTATVLLETGMVPMKEPVTKLVLDTAAGLITATAQCEAGKCKSVSIDNVPSFVNKLDLPVQVPGLGTVLVDIAWGGMWYAIVKASSLGLKVESHAGARLVEVGERIKIAIQAQYTPIHPENPDIRGVTVLSIAEDLEIEEDGSKAAKNTVVVSPGRLDRSPCGTGTCARMAVLHARGQLRIGETFKHRSIIGTEFISHIRGTTQVGEHQAVLPTIQGRAWITSHKQVVLDPSDPFPTGFQVGDQWHVSSAEICN</sequence>
<dbReference type="OrthoDB" id="6409228at2759"/>
<dbReference type="GO" id="GO:0047580">
    <property type="term" value="F:4-hydroxyproline epimerase activity"/>
    <property type="evidence" value="ECO:0007669"/>
    <property type="project" value="TreeGrafter"/>
</dbReference>
<proteinExistence type="inferred from homology"/>
<comment type="caution">
    <text evidence="3">The sequence shown here is derived from an EMBL/GenBank/DDBJ whole genome shotgun (WGS) entry which is preliminary data.</text>
</comment>
<keyword evidence="4" id="KW-1185">Reference proteome</keyword>
<feature type="active site" description="Proton donor" evidence="2">
    <location>
        <position position="258"/>
    </location>
</feature>
<dbReference type="PANTHER" id="PTHR33442:SF5">
    <property type="entry name" value="BIFUNCTIONAL TRANS-3-HYDROXY-L-PROLINE DEHYDRATASE_2-EPIMERASE"/>
    <property type="match status" value="1"/>
</dbReference>
<evidence type="ECO:0000256" key="1">
    <source>
        <dbReference type="ARBA" id="ARBA00007529"/>
    </source>
</evidence>
<evidence type="ECO:0000313" key="3">
    <source>
        <dbReference type="EMBL" id="RFN51882.1"/>
    </source>
</evidence>
<dbReference type="EMBL" id="PXXK01000089">
    <property type="protein sequence ID" value="RFN51882.1"/>
    <property type="molecule type" value="Genomic_DNA"/>
</dbReference>
<gene>
    <name evidence="3" type="ORF">FIE12Z_3843</name>
</gene>
<dbReference type="SUPFAM" id="SSF54506">
    <property type="entry name" value="Diaminopimelate epimerase-like"/>
    <property type="match status" value="1"/>
</dbReference>